<comment type="caution">
    <text evidence="1">The sequence shown here is derived from an EMBL/GenBank/DDBJ whole genome shotgun (WGS) entry which is preliminary data.</text>
</comment>
<protein>
    <submittedName>
        <fullName evidence="1">(apollo) hypothetical protein</fullName>
    </submittedName>
</protein>
<dbReference type="EMBL" id="CAJQZP010001607">
    <property type="protein sequence ID" value="CAG5056517.1"/>
    <property type="molecule type" value="Genomic_DNA"/>
</dbReference>
<proteinExistence type="predicted"/>
<dbReference type="OrthoDB" id="7089647at2759"/>
<accession>A0A8S3YBS4</accession>
<evidence type="ECO:0000313" key="1">
    <source>
        <dbReference type="EMBL" id="CAG5056517.1"/>
    </source>
</evidence>
<dbReference type="Proteomes" id="UP000691718">
    <property type="component" value="Unassembled WGS sequence"/>
</dbReference>
<reference evidence="1" key="1">
    <citation type="submission" date="2021-04" db="EMBL/GenBank/DDBJ databases">
        <authorList>
            <person name="Tunstrom K."/>
        </authorList>
    </citation>
    <scope>NUCLEOTIDE SEQUENCE</scope>
</reference>
<sequence length="289" mass="33666">MEATKNTDLVFETDLPVISTKDQDKPKKINILSDIILPEYKTEPIAKTKTKYSKEIDTSFNILSQTFPSERNIIIEKPRKVRKIDNIAFNINVHGVLSSDDNEDIRDVENVKPVKRPRKSLDSSTTTEEDWISTHSDSDIIEALSDVTNFEISMKESTNIDESINMEESINMDKQIIKEDIHQIDKNSKKKEYYELGEKVLVRYYQSNKWKYYVGLIESVNDNSKTFTISYYKCIKTKDSDDIKFIKLKLLDRDIAIPESNIVKIIELLQFNENPEEYALMCDKDSVYF</sequence>
<name>A0A8S3YBS4_PARAO</name>
<dbReference type="AlphaFoldDB" id="A0A8S3YBS4"/>
<keyword evidence="2" id="KW-1185">Reference proteome</keyword>
<organism evidence="1 2">
    <name type="scientific">Parnassius apollo</name>
    <name type="common">Apollo butterfly</name>
    <name type="synonym">Papilio apollo</name>
    <dbReference type="NCBI Taxonomy" id="110799"/>
    <lineage>
        <taxon>Eukaryota</taxon>
        <taxon>Metazoa</taxon>
        <taxon>Ecdysozoa</taxon>
        <taxon>Arthropoda</taxon>
        <taxon>Hexapoda</taxon>
        <taxon>Insecta</taxon>
        <taxon>Pterygota</taxon>
        <taxon>Neoptera</taxon>
        <taxon>Endopterygota</taxon>
        <taxon>Lepidoptera</taxon>
        <taxon>Glossata</taxon>
        <taxon>Ditrysia</taxon>
        <taxon>Papilionoidea</taxon>
        <taxon>Papilionidae</taxon>
        <taxon>Parnassiinae</taxon>
        <taxon>Parnassini</taxon>
        <taxon>Parnassius</taxon>
        <taxon>Parnassius</taxon>
    </lineage>
</organism>
<evidence type="ECO:0000313" key="2">
    <source>
        <dbReference type="Proteomes" id="UP000691718"/>
    </source>
</evidence>
<gene>
    <name evidence="1" type="ORF">PAPOLLO_LOCUS26752</name>
</gene>